<dbReference type="eggNOG" id="COG0662">
    <property type="taxonomic scope" value="Bacteria"/>
</dbReference>
<dbReference type="Proteomes" id="UP000008632">
    <property type="component" value="Chromosome"/>
</dbReference>
<dbReference type="InterPro" id="IPR011051">
    <property type="entry name" value="RmlC_Cupin_sf"/>
</dbReference>
<dbReference type="RefSeq" id="WP_013535956.1">
    <property type="nucleotide sequence ID" value="NC_014924.1"/>
</dbReference>
<keyword evidence="3" id="KW-1185">Reference proteome</keyword>
<sequence>MKPANLLGSLPADLTHEVFQNIVRSPSVRIERIVSRGHASPEAGWYDQGENEWVMVVAGRASLEFEDGSSCELSAGDYVDIPAHVKHRVAWTDPDIPTVWLAVFYS</sequence>
<dbReference type="Gene3D" id="2.60.120.10">
    <property type="entry name" value="Jelly Rolls"/>
    <property type="match status" value="1"/>
</dbReference>
<dbReference type="STRING" id="743721.Psesu_2295"/>
<dbReference type="HOGENOM" id="CLU_147397_0_0_6"/>
<dbReference type="KEGG" id="psu:Psesu_2295"/>
<name>E6WVD0_PSEUU</name>
<accession>E6WVD0</accession>
<dbReference type="InterPro" id="IPR013096">
    <property type="entry name" value="Cupin_2"/>
</dbReference>
<dbReference type="OrthoDB" id="9798585at2"/>
<dbReference type="EMBL" id="CP002446">
    <property type="protein sequence ID" value="ADV28129.1"/>
    <property type="molecule type" value="Genomic_DNA"/>
</dbReference>
<reference evidence="2 3" key="1">
    <citation type="submission" date="2011-01" db="EMBL/GenBank/DDBJ databases">
        <title>Complete sequence of Pseudoxanthomonas suwonensis 11-1.</title>
        <authorList>
            <consortium name="US DOE Joint Genome Institute"/>
            <person name="Lucas S."/>
            <person name="Copeland A."/>
            <person name="Lapidus A."/>
            <person name="Cheng J.-F."/>
            <person name="Goodwin L."/>
            <person name="Pitluck S."/>
            <person name="Teshima H."/>
            <person name="Detter J.C."/>
            <person name="Han C."/>
            <person name="Tapia R."/>
            <person name="Land M."/>
            <person name="Hauser L."/>
            <person name="Kyrpides N."/>
            <person name="Ivanova N."/>
            <person name="Ovchinnikova G."/>
            <person name="Siebers A.K."/>
            <person name="Allgaier M."/>
            <person name="Thelen M.P."/>
            <person name="Hugenholtz P."/>
            <person name="Gladden J."/>
            <person name="Woyke T."/>
        </authorList>
    </citation>
    <scope>NUCLEOTIDE SEQUENCE [LARGE SCALE GENOMIC DNA]</scope>
    <source>
        <strain evidence="3">11-1</strain>
    </source>
</reference>
<proteinExistence type="predicted"/>
<gene>
    <name evidence="2" type="ordered locus">Psesu_2295</name>
</gene>
<dbReference type="SUPFAM" id="SSF51182">
    <property type="entry name" value="RmlC-like cupins"/>
    <property type="match status" value="1"/>
</dbReference>
<dbReference type="AlphaFoldDB" id="E6WVD0"/>
<evidence type="ECO:0000259" key="1">
    <source>
        <dbReference type="Pfam" id="PF07883"/>
    </source>
</evidence>
<evidence type="ECO:0000313" key="3">
    <source>
        <dbReference type="Proteomes" id="UP000008632"/>
    </source>
</evidence>
<protein>
    <submittedName>
        <fullName evidence="2">Cupin 2 conserved barrel domain protein</fullName>
    </submittedName>
</protein>
<organism evidence="2 3">
    <name type="scientific">Pseudoxanthomonas suwonensis (strain 11-1)</name>
    <dbReference type="NCBI Taxonomy" id="743721"/>
    <lineage>
        <taxon>Bacteria</taxon>
        <taxon>Pseudomonadati</taxon>
        <taxon>Pseudomonadota</taxon>
        <taxon>Gammaproteobacteria</taxon>
        <taxon>Lysobacterales</taxon>
        <taxon>Lysobacteraceae</taxon>
        <taxon>Pseudoxanthomonas</taxon>
    </lineage>
</organism>
<dbReference type="InterPro" id="IPR014710">
    <property type="entry name" value="RmlC-like_jellyroll"/>
</dbReference>
<dbReference type="CDD" id="cd06981">
    <property type="entry name" value="cupin_reut_a1446"/>
    <property type="match status" value="1"/>
</dbReference>
<dbReference type="Pfam" id="PF07883">
    <property type="entry name" value="Cupin_2"/>
    <property type="match status" value="1"/>
</dbReference>
<evidence type="ECO:0000313" key="2">
    <source>
        <dbReference type="EMBL" id="ADV28129.1"/>
    </source>
</evidence>
<feature type="domain" description="Cupin type-2" evidence="1">
    <location>
        <begin position="47"/>
        <end position="104"/>
    </location>
</feature>